<proteinExistence type="inferred from homology"/>
<dbReference type="GO" id="GO:0005886">
    <property type="term" value="C:plasma membrane"/>
    <property type="evidence" value="ECO:0007669"/>
    <property type="project" value="UniProtKB-SubCell"/>
</dbReference>
<evidence type="ECO:0000256" key="1">
    <source>
        <dbReference type="ARBA" id="ARBA00004651"/>
    </source>
</evidence>
<gene>
    <name evidence="8" type="ORF">C7440_3192</name>
</gene>
<dbReference type="AlphaFoldDB" id="A0A2U1CJ57"/>
<evidence type="ECO:0000256" key="5">
    <source>
        <dbReference type="ARBA" id="ARBA00022989"/>
    </source>
</evidence>
<evidence type="ECO:0000256" key="6">
    <source>
        <dbReference type="ARBA" id="ARBA00023136"/>
    </source>
</evidence>
<dbReference type="Pfam" id="PF01899">
    <property type="entry name" value="MNHE"/>
    <property type="match status" value="1"/>
</dbReference>
<evidence type="ECO:0000256" key="2">
    <source>
        <dbReference type="ARBA" id="ARBA00006228"/>
    </source>
</evidence>
<keyword evidence="9" id="KW-1185">Reference proteome</keyword>
<accession>A0A2U1CJ57</accession>
<keyword evidence="5 7" id="KW-1133">Transmembrane helix</keyword>
<evidence type="ECO:0000256" key="3">
    <source>
        <dbReference type="ARBA" id="ARBA00022475"/>
    </source>
</evidence>
<dbReference type="GO" id="GO:0008324">
    <property type="term" value="F:monoatomic cation transmembrane transporter activity"/>
    <property type="evidence" value="ECO:0007669"/>
    <property type="project" value="InterPro"/>
</dbReference>
<protein>
    <submittedName>
        <fullName evidence="8">Multisubunit potassium/proton antiporter PhaE subunit</fullName>
    </submittedName>
</protein>
<dbReference type="Proteomes" id="UP000246145">
    <property type="component" value="Unassembled WGS sequence"/>
</dbReference>
<dbReference type="InterPro" id="IPR002758">
    <property type="entry name" value="Cation_antiport_E"/>
</dbReference>
<dbReference type="PIRSF" id="PIRSF019239">
    <property type="entry name" value="MrpE"/>
    <property type="match status" value="1"/>
</dbReference>
<name>A0A2U1CJ57_9BURK</name>
<keyword evidence="4 7" id="KW-0812">Transmembrane</keyword>
<reference evidence="8 9" key="1">
    <citation type="submission" date="2018-04" db="EMBL/GenBank/DDBJ databases">
        <title>Genomic Encyclopedia of Type Strains, Phase IV (KMG-IV): sequencing the most valuable type-strain genomes for metagenomic binning, comparative biology and taxonomic classification.</title>
        <authorList>
            <person name="Goeker M."/>
        </authorList>
    </citation>
    <scope>NUCLEOTIDE SEQUENCE [LARGE SCALE GENOMIC DNA]</scope>
    <source>
        <strain evidence="8 9">DSM 10065</strain>
    </source>
</reference>
<dbReference type="STRING" id="1231391.GCA_000308195_01348"/>
<dbReference type="PANTHER" id="PTHR34584:SF1">
    <property type="entry name" value="NA(+)_H(+) ANTIPORTER SUBUNIT E1"/>
    <property type="match status" value="1"/>
</dbReference>
<evidence type="ECO:0000313" key="8">
    <source>
        <dbReference type="EMBL" id="PVY61025.1"/>
    </source>
</evidence>
<organism evidence="8 9">
    <name type="scientific">Pusillimonas noertemannii</name>
    <dbReference type="NCBI Taxonomy" id="305977"/>
    <lineage>
        <taxon>Bacteria</taxon>
        <taxon>Pseudomonadati</taxon>
        <taxon>Pseudomonadota</taxon>
        <taxon>Betaproteobacteria</taxon>
        <taxon>Burkholderiales</taxon>
        <taxon>Alcaligenaceae</taxon>
        <taxon>Pusillimonas</taxon>
    </lineage>
</organism>
<comment type="similarity">
    <text evidence="2">Belongs to the CPA3 antiporters (TC 2.A.63) subunit E family.</text>
</comment>
<sequence>MKNVLYWLVLPAVLLVIWLLLNNSVSPGHLATGTVLALLLAWAAMALRPVRSRPKRPLLMIKLAARVVSDIIHSNFAVARLIILGADSHTPGFMKIPLSLRDPHARAALACIITYTPGTVWSGYSDETNTLTLHVLDLKDENHWIELVQNRYQSLLMEIFE</sequence>
<dbReference type="OrthoDB" id="9807187at2"/>
<evidence type="ECO:0000256" key="4">
    <source>
        <dbReference type="ARBA" id="ARBA00022692"/>
    </source>
</evidence>
<dbReference type="PANTHER" id="PTHR34584">
    <property type="entry name" value="NA(+)/H(+) ANTIPORTER SUBUNIT E1"/>
    <property type="match status" value="1"/>
</dbReference>
<evidence type="ECO:0000313" key="9">
    <source>
        <dbReference type="Proteomes" id="UP000246145"/>
    </source>
</evidence>
<comment type="subcellular location">
    <subcellularLocation>
        <location evidence="1">Cell membrane</location>
        <topology evidence="1">Multi-pass membrane protein</topology>
    </subcellularLocation>
</comment>
<dbReference type="NCBIfam" id="NF006520">
    <property type="entry name" value="PRK08965.1-4"/>
    <property type="match status" value="1"/>
</dbReference>
<feature type="transmembrane region" description="Helical" evidence="7">
    <location>
        <begin position="5"/>
        <end position="21"/>
    </location>
</feature>
<comment type="caution">
    <text evidence="8">The sequence shown here is derived from an EMBL/GenBank/DDBJ whole genome shotgun (WGS) entry which is preliminary data.</text>
</comment>
<keyword evidence="3" id="KW-1003">Cell membrane</keyword>
<keyword evidence="6 7" id="KW-0472">Membrane</keyword>
<evidence type="ECO:0000256" key="7">
    <source>
        <dbReference type="SAM" id="Phobius"/>
    </source>
</evidence>
<dbReference type="EMBL" id="QEKO01000005">
    <property type="protein sequence ID" value="PVY61025.1"/>
    <property type="molecule type" value="Genomic_DNA"/>
</dbReference>
<feature type="transmembrane region" description="Helical" evidence="7">
    <location>
        <begin position="27"/>
        <end position="47"/>
    </location>
</feature>
<dbReference type="RefSeq" id="WP_017523714.1">
    <property type="nucleotide sequence ID" value="NZ_JACCEX010000005.1"/>
</dbReference>